<comment type="caution">
    <text evidence="4">The sequence shown here is derived from an EMBL/GenBank/DDBJ whole genome shotgun (WGS) entry which is preliminary data.</text>
</comment>
<evidence type="ECO:0000313" key="4">
    <source>
        <dbReference type="EMBL" id="GLX77754.1"/>
    </source>
</evidence>
<proteinExistence type="predicted"/>
<gene>
    <name evidence="4" type="ORF">tinsulaeT_10940</name>
</gene>
<dbReference type="PANTHER" id="PTHR47199:SF2">
    <property type="entry name" value="PHOTOSYSTEM II STABILITY_ASSEMBLY FACTOR HCF136, CHLOROPLASTIC"/>
    <property type="match status" value="1"/>
</dbReference>
<dbReference type="PANTHER" id="PTHR47199">
    <property type="entry name" value="PHOTOSYSTEM II STABILITY/ASSEMBLY FACTOR HCF136, CHLOROPLASTIC"/>
    <property type="match status" value="1"/>
</dbReference>
<dbReference type="Proteomes" id="UP001157186">
    <property type="component" value="Unassembled WGS sequence"/>
</dbReference>
<dbReference type="Pfam" id="PF14870">
    <property type="entry name" value="PSII_BNR"/>
    <property type="match status" value="1"/>
</dbReference>
<evidence type="ECO:0000256" key="2">
    <source>
        <dbReference type="ARBA" id="ARBA00023276"/>
    </source>
</evidence>
<dbReference type="SUPFAM" id="SSF110296">
    <property type="entry name" value="Oligoxyloglucan reducing end-specific cellobiohydrolase"/>
    <property type="match status" value="1"/>
</dbReference>
<dbReference type="Gene3D" id="2.130.10.10">
    <property type="entry name" value="YVTN repeat-like/Quinoprotein amine dehydrogenase"/>
    <property type="match status" value="2"/>
</dbReference>
<keyword evidence="5" id="KW-1185">Reference proteome</keyword>
<keyword evidence="2" id="KW-0604">Photosystem II</keyword>
<evidence type="ECO:0000313" key="5">
    <source>
        <dbReference type="Proteomes" id="UP001157186"/>
    </source>
</evidence>
<evidence type="ECO:0000256" key="1">
    <source>
        <dbReference type="ARBA" id="ARBA00022531"/>
    </source>
</evidence>
<dbReference type="EMBL" id="BSST01000001">
    <property type="protein sequence ID" value="GLX77754.1"/>
    <property type="molecule type" value="Genomic_DNA"/>
</dbReference>
<protein>
    <submittedName>
        <fullName evidence="4">Oxidoreductase</fullName>
    </submittedName>
</protein>
<accession>A0ABQ6GRD5</accession>
<name>A0ABQ6GRD5_9GAMM</name>
<dbReference type="InterPro" id="IPR028203">
    <property type="entry name" value="PSII_CF48-like_dom"/>
</dbReference>
<evidence type="ECO:0000259" key="3">
    <source>
        <dbReference type="Pfam" id="PF14870"/>
    </source>
</evidence>
<dbReference type="RefSeq" id="WP_284243647.1">
    <property type="nucleotide sequence ID" value="NZ_BSST01000001.1"/>
</dbReference>
<feature type="domain" description="Photosynthesis system II assembly factor Ycf48/Hcf136-like" evidence="3">
    <location>
        <begin position="58"/>
        <end position="108"/>
    </location>
</feature>
<reference evidence="4 5" key="1">
    <citation type="submission" date="2023-03" db="EMBL/GenBank/DDBJ databases">
        <title>Draft genome sequence of Thalassotalea insulae KCTC 62186T.</title>
        <authorList>
            <person name="Sawabe T."/>
        </authorList>
    </citation>
    <scope>NUCLEOTIDE SEQUENCE [LARGE SCALE GENOMIC DNA]</scope>
    <source>
        <strain evidence="4 5">KCTC 62186</strain>
    </source>
</reference>
<organism evidence="4 5">
    <name type="scientific">Thalassotalea insulae</name>
    <dbReference type="NCBI Taxonomy" id="2056778"/>
    <lineage>
        <taxon>Bacteria</taxon>
        <taxon>Pseudomonadati</taxon>
        <taxon>Pseudomonadota</taxon>
        <taxon>Gammaproteobacteria</taxon>
        <taxon>Alteromonadales</taxon>
        <taxon>Colwelliaceae</taxon>
        <taxon>Thalassotalea</taxon>
    </lineage>
</organism>
<sequence>MLKKISAYLKVLISYSCGLLSLLLLAIQVNATTMAQLPSWQHQQMEGVPSLRGSAIINDSLWVTGSNNSVFVSQDGGHSWHNKSVPHSIVTDFRDIELFDKNTAIVMGVGNGKQSMLFKTTDGGDNWQLLYQNTAEQGFFDSIAFWDKSTGLLMGDPVDGYYVVKKTEDGGKTWRRIARNKLPKLLEKEAAFAASGNTLIVGKNGQAWLTTGGFLASVYQSNDYGETWQRSTVPLLDTTQTAGGYGLGLNHQQQPFVVGGDYQQRPSRYANMATFVDGQWQKVNTGDRGLRTAFSCQGVICITTGKTNNDISYNGGKSWQMLKHTTTTEDKGFYTLASDNFRFLFAGANGQVAILDFRSK</sequence>
<keyword evidence="1" id="KW-0602">Photosynthesis</keyword>
<dbReference type="InterPro" id="IPR015943">
    <property type="entry name" value="WD40/YVTN_repeat-like_dom_sf"/>
</dbReference>